<organism evidence="1 2">
    <name type="scientific">Bythopirellula goksoeyrii</name>
    <dbReference type="NCBI Taxonomy" id="1400387"/>
    <lineage>
        <taxon>Bacteria</taxon>
        <taxon>Pseudomonadati</taxon>
        <taxon>Planctomycetota</taxon>
        <taxon>Planctomycetia</taxon>
        <taxon>Pirellulales</taxon>
        <taxon>Lacipirellulaceae</taxon>
        <taxon>Bythopirellula</taxon>
    </lineage>
</organism>
<dbReference type="RefSeq" id="WP_210417785.1">
    <property type="nucleotide sequence ID" value="NZ_CP042913.1"/>
</dbReference>
<reference evidence="1 2" key="1">
    <citation type="submission" date="2019-08" db="EMBL/GenBank/DDBJ databases">
        <title>Deep-cultivation of Planctomycetes and their phenomic and genomic characterization uncovers novel biology.</title>
        <authorList>
            <person name="Wiegand S."/>
            <person name="Jogler M."/>
            <person name="Boedeker C."/>
            <person name="Pinto D."/>
            <person name="Vollmers J."/>
            <person name="Rivas-Marin E."/>
            <person name="Kohn T."/>
            <person name="Peeters S.H."/>
            <person name="Heuer A."/>
            <person name="Rast P."/>
            <person name="Oberbeckmann S."/>
            <person name="Bunk B."/>
            <person name="Jeske O."/>
            <person name="Meyerdierks A."/>
            <person name="Storesund J.E."/>
            <person name="Kallscheuer N."/>
            <person name="Luecker S."/>
            <person name="Lage O.M."/>
            <person name="Pohl T."/>
            <person name="Merkel B.J."/>
            <person name="Hornburger P."/>
            <person name="Mueller R.-W."/>
            <person name="Bruemmer F."/>
            <person name="Labrenz M."/>
            <person name="Spormann A.M."/>
            <person name="Op den Camp H."/>
            <person name="Overmann J."/>
            <person name="Amann R."/>
            <person name="Jetten M.S.M."/>
            <person name="Mascher T."/>
            <person name="Medema M.H."/>
            <person name="Devos D.P."/>
            <person name="Kaster A.-K."/>
            <person name="Ovreas L."/>
            <person name="Rohde M."/>
            <person name="Galperin M.Y."/>
            <person name="Jogler C."/>
        </authorList>
    </citation>
    <scope>NUCLEOTIDE SEQUENCE [LARGE SCALE GENOMIC DNA]</scope>
    <source>
        <strain evidence="1 2">Pr1d</strain>
    </source>
</reference>
<evidence type="ECO:0000313" key="2">
    <source>
        <dbReference type="Proteomes" id="UP000323917"/>
    </source>
</evidence>
<dbReference type="PANTHER" id="PTHR41791">
    <property type="entry name" value="SSL7039 PROTEIN"/>
    <property type="match status" value="1"/>
</dbReference>
<evidence type="ECO:0008006" key="3">
    <source>
        <dbReference type="Google" id="ProtNLM"/>
    </source>
</evidence>
<name>A0A5B9QCW9_9BACT</name>
<dbReference type="AlphaFoldDB" id="A0A5B9QCW9"/>
<dbReference type="EMBL" id="CP042913">
    <property type="protein sequence ID" value="QEG36808.1"/>
    <property type="molecule type" value="Genomic_DNA"/>
</dbReference>
<gene>
    <name evidence="1" type="ORF">Pr1d_41440</name>
</gene>
<evidence type="ECO:0000313" key="1">
    <source>
        <dbReference type="EMBL" id="QEG36808.1"/>
    </source>
</evidence>
<dbReference type="PIRSF" id="PIRSF028744">
    <property type="entry name" value="Addict_mod_HI1419"/>
    <property type="match status" value="1"/>
</dbReference>
<protein>
    <recommendedName>
        <fullName evidence="3">Addiction module killer protein</fullName>
    </recommendedName>
</protein>
<dbReference type="KEGG" id="bgok:Pr1d_41440"/>
<accession>A0A5B9QCW9</accession>
<sequence>MAKSEIQVIEYIDEAEKNPFADWLAKLTDKAHAKVVSAIYLMKAGNFGDVKPVGGGVSERRIHWGPGLRIYFARDGSKLILLLGGGTKSRQTKDINNAKAAWAEYKSRKKNDESN</sequence>
<dbReference type="InterPro" id="IPR014056">
    <property type="entry name" value="TypeIITA-like_toxin_pred"/>
</dbReference>
<dbReference type="PANTHER" id="PTHR41791:SF1">
    <property type="entry name" value="SSL7039 PROTEIN"/>
    <property type="match status" value="1"/>
</dbReference>
<keyword evidence="2" id="KW-1185">Reference proteome</keyword>
<dbReference type="Proteomes" id="UP000323917">
    <property type="component" value="Chromosome"/>
</dbReference>
<dbReference type="NCBIfam" id="TIGR02683">
    <property type="entry name" value="upstrm_HI1419"/>
    <property type="match status" value="1"/>
</dbReference>
<proteinExistence type="predicted"/>